<gene>
    <name evidence="10" type="primary">mas</name>
    <name evidence="10" type="ORF">BN1232_01931</name>
</gene>
<dbReference type="FunFam" id="3.40.47.10:FF:000019">
    <property type="entry name" value="Polyketide synthase type I"/>
    <property type="match status" value="1"/>
</dbReference>
<dbReference type="PANTHER" id="PTHR43775:SF37">
    <property type="entry name" value="SI:DKEY-61P9.11"/>
    <property type="match status" value="1"/>
</dbReference>
<dbReference type="InterPro" id="IPR049551">
    <property type="entry name" value="PKS_DH_C"/>
</dbReference>
<dbReference type="InterPro" id="IPR014030">
    <property type="entry name" value="Ketoacyl_synth_N"/>
</dbReference>
<reference evidence="10 11" key="1">
    <citation type="submission" date="2015-03" db="EMBL/GenBank/DDBJ databases">
        <authorList>
            <person name="Urmite Genomes"/>
        </authorList>
    </citation>
    <scope>NUCLEOTIDE SEQUENCE [LARGE SCALE GENOMIC DNA]</scope>
    <source>
        <strain evidence="10 11">CSUR P1491</strain>
    </source>
</reference>
<evidence type="ECO:0000313" key="11">
    <source>
        <dbReference type="Proteomes" id="UP000199251"/>
    </source>
</evidence>
<dbReference type="Pfam" id="PF00550">
    <property type="entry name" value="PP-binding"/>
    <property type="match status" value="2"/>
</dbReference>
<dbReference type="SUPFAM" id="SSF51735">
    <property type="entry name" value="NAD(P)-binding Rossmann-fold domains"/>
    <property type="match status" value="3"/>
</dbReference>
<dbReference type="GO" id="GO:0071770">
    <property type="term" value="P:DIM/DIP cell wall layer assembly"/>
    <property type="evidence" value="ECO:0007669"/>
    <property type="project" value="TreeGrafter"/>
</dbReference>
<evidence type="ECO:0000256" key="6">
    <source>
        <dbReference type="PROSITE-ProRule" id="PRU01363"/>
    </source>
</evidence>
<dbReference type="SUPFAM" id="SSF50129">
    <property type="entry name" value="GroES-like"/>
    <property type="match status" value="1"/>
</dbReference>
<feature type="region of interest" description="N-terminal hotdog fold" evidence="6">
    <location>
        <begin position="994"/>
        <end position="1114"/>
    </location>
</feature>
<evidence type="ECO:0000259" key="9">
    <source>
        <dbReference type="PROSITE" id="PS52019"/>
    </source>
</evidence>
<dbReference type="InterPro" id="IPR057326">
    <property type="entry name" value="KR_dom"/>
</dbReference>
<dbReference type="InterPro" id="IPR013968">
    <property type="entry name" value="PKS_KR"/>
</dbReference>
<organism evidence="10 11">
    <name type="scientific">Mycobacterium lentiflavum</name>
    <dbReference type="NCBI Taxonomy" id="141349"/>
    <lineage>
        <taxon>Bacteria</taxon>
        <taxon>Bacillati</taxon>
        <taxon>Actinomycetota</taxon>
        <taxon>Actinomycetes</taxon>
        <taxon>Mycobacteriales</taxon>
        <taxon>Mycobacteriaceae</taxon>
        <taxon>Mycobacterium</taxon>
        <taxon>Mycobacterium simiae complex</taxon>
    </lineage>
</organism>
<dbReference type="PANTHER" id="PTHR43775">
    <property type="entry name" value="FATTY ACID SYNTHASE"/>
    <property type="match status" value="1"/>
</dbReference>
<evidence type="ECO:0000313" key="10">
    <source>
        <dbReference type="EMBL" id="CQD10466.1"/>
    </source>
</evidence>
<dbReference type="Gene3D" id="3.30.70.250">
    <property type="entry name" value="Malonyl-CoA ACP transacylase, ACP-binding"/>
    <property type="match status" value="1"/>
</dbReference>
<dbReference type="InterPro" id="IPR020807">
    <property type="entry name" value="PKS_DH"/>
</dbReference>
<dbReference type="SMART" id="SM00825">
    <property type="entry name" value="PKS_KS"/>
    <property type="match status" value="1"/>
</dbReference>
<keyword evidence="5" id="KW-0511">Multifunctional enzyme</keyword>
<dbReference type="Pfam" id="PF08659">
    <property type="entry name" value="KR"/>
    <property type="match status" value="1"/>
</dbReference>
<keyword evidence="2" id="KW-0597">Phosphoprotein</keyword>
<dbReference type="PROSITE" id="PS52019">
    <property type="entry name" value="PKS_MFAS_DH"/>
    <property type="match status" value="1"/>
</dbReference>
<dbReference type="SMART" id="SM00827">
    <property type="entry name" value="PKS_AT"/>
    <property type="match status" value="1"/>
</dbReference>
<dbReference type="PROSITE" id="PS50075">
    <property type="entry name" value="CARRIER"/>
    <property type="match status" value="2"/>
</dbReference>
<feature type="active site" description="Proton donor; for dehydratase activity" evidence="6">
    <location>
        <position position="1193"/>
    </location>
</feature>
<dbReference type="CDD" id="cd00833">
    <property type="entry name" value="PKS"/>
    <property type="match status" value="1"/>
</dbReference>
<dbReference type="InterPro" id="IPR014031">
    <property type="entry name" value="Ketoacyl_synth_C"/>
</dbReference>
<dbReference type="InterPro" id="IPR049552">
    <property type="entry name" value="PKS_DH_N"/>
</dbReference>
<dbReference type="InterPro" id="IPR014043">
    <property type="entry name" value="Acyl_transferase_dom"/>
</dbReference>
<dbReference type="Proteomes" id="UP000199251">
    <property type="component" value="Unassembled WGS sequence"/>
</dbReference>
<dbReference type="Pfam" id="PF13602">
    <property type="entry name" value="ADH_zinc_N_2"/>
    <property type="match status" value="1"/>
</dbReference>
<dbReference type="InterPro" id="IPR020806">
    <property type="entry name" value="PKS_PP-bd"/>
</dbReference>
<dbReference type="InterPro" id="IPR009081">
    <property type="entry name" value="PP-bd_ACP"/>
</dbReference>
<dbReference type="GO" id="GO:0031177">
    <property type="term" value="F:phosphopantetheine binding"/>
    <property type="evidence" value="ECO:0007669"/>
    <property type="project" value="InterPro"/>
</dbReference>
<dbReference type="InterPro" id="IPR018201">
    <property type="entry name" value="Ketoacyl_synth_AS"/>
</dbReference>
<dbReference type="PROSITE" id="PS00606">
    <property type="entry name" value="KS3_1"/>
    <property type="match status" value="1"/>
</dbReference>
<name>A0A0E4GXD2_MYCLN</name>
<dbReference type="SMART" id="SM00829">
    <property type="entry name" value="PKS_ER"/>
    <property type="match status" value="1"/>
</dbReference>
<evidence type="ECO:0000259" key="8">
    <source>
        <dbReference type="PROSITE" id="PS52004"/>
    </source>
</evidence>
<dbReference type="Gene3D" id="3.90.180.10">
    <property type="entry name" value="Medium-chain alcohol dehydrogenases, catalytic domain"/>
    <property type="match status" value="1"/>
</dbReference>
<dbReference type="SUPFAM" id="SSF53901">
    <property type="entry name" value="Thiolase-like"/>
    <property type="match status" value="1"/>
</dbReference>
<dbReference type="InterPro" id="IPR049900">
    <property type="entry name" value="PKS_mFAS_DH"/>
</dbReference>
<feature type="domain" description="Ketosynthase family 3 (KS3)" evidence="8">
    <location>
        <begin position="100"/>
        <end position="525"/>
    </location>
</feature>
<dbReference type="Gene3D" id="1.10.1200.10">
    <property type="entry name" value="ACP-like"/>
    <property type="match status" value="2"/>
</dbReference>
<dbReference type="InterPro" id="IPR042104">
    <property type="entry name" value="PKS_dehydratase_sf"/>
</dbReference>
<evidence type="ECO:0000259" key="7">
    <source>
        <dbReference type="PROSITE" id="PS50075"/>
    </source>
</evidence>
<dbReference type="RefSeq" id="WP_090601135.1">
    <property type="nucleotide sequence ID" value="NZ_CTEE01000001.1"/>
</dbReference>
<feature type="region of interest" description="C-terminal hotdog fold" evidence="6">
    <location>
        <begin position="1129"/>
        <end position="1275"/>
    </location>
</feature>
<dbReference type="SUPFAM" id="SSF47336">
    <property type="entry name" value="ACP-like"/>
    <property type="match status" value="2"/>
</dbReference>
<dbReference type="InterPro" id="IPR016039">
    <property type="entry name" value="Thiolase-like"/>
</dbReference>
<dbReference type="SUPFAM" id="SSF52151">
    <property type="entry name" value="FabD/lysophospholipase-like"/>
    <property type="match status" value="1"/>
</dbReference>
<dbReference type="InterPro" id="IPR020841">
    <property type="entry name" value="PKS_Beta-ketoAc_synthase_dom"/>
</dbReference>
<dbReference type="Pfam" id="PF21089">
    <property type="entry name" value="PKS_DH_N"/>
    <property type="match status" value="1"/>
</dbReference>
<dbReference type="Gene3D" id="3.40.50.720">
    <property type="entry name" value="NAD(P)-binding Rossmann-like Domain"/>
    <property type="match status" value="3"/>
</dbReference>
<feature type="domain" description="PKS/mFAS DH" evidence="9">
    <location>
        <begin position="994"/>
        <end position="1275"/>
    </location>
</feature>
<feature type="active site" description="Proton acceptor; for dehydratase activity" evidence="6">
    <location>
        <position position="1027"/>
    </location>
</feature>
<dbReference type="SMART" id="SM00823">
    <property type="entry name" value="PKS_PP"/>
    <property type="match status" value="2"/>
</dbReference>
<dbReference type="Gene3D" id="3.40.366.10">
    <property type="entry name" value="Malonyl-Coenzyme A Acyl Carrier Protein, domain 2"/>
    <property type="match status" value="1"/>
</dbReference>
<dbReference type="InterPro" id="IPR036291">
    <property type="entry name" value="NAD(P)-bd_dom_sf"/>
</dbReference>
<dbReference type="SUPFAM" id="SSF55048">
    <property type="entry name" value="Probable ACP-binding domain of malonyl-CoA ACP transacylase"/>
    <property type="match status" value="1"/>
</dbReference>
<dbReference type="PROSITE" id="PS52004">
    <property type="entry name" value="KS3_2"/>
    <property type="match status" value="1"/>
</dbReference>
<dbReference type="InterPro" id="IPR050091">
    <property type="entry name" value="PKS_NRPS_Biosynth_Enz"/>
</dbReference>
<dbReference type="GO" id="GO:0005886">
    <property type="term" value="C:plasma membrane"/>
    <property type="evidence" value="ECO:0007669"/>
    <property type="project" value="TreeGrafter"/>
</dbReference>
<dbReference type="OrthoDB" id="9778690at2"/>
<dbReference type="Gene3D" id="3.40.47.10">
    <property type="match status" value="1"/>
</dbReference>
<dbReference type="InterPro" id="IPR001227">
    <property type="entry name" value="Ac_transferase_dom_sf"/>
</dbReference>
<evidence type="ECO:0000256" key="5">
    <source>
        <dbReference type="ARBA" id="ARBA00023268"/>
    </source>
</evidence>
<dbReference type="GO" id="GO:0004312">
    <property type="term" value="F:fatty acid synthase activity"/>
    <property type="evidence" value="ECO:0007669"/>
    <property type="project" value="TreeGrafter"/>
</dbReference>
<dbReference type="FunFam" id="3.30.70.250:FF:000003">
    <property type="entry name" value="Polyketide beta-ketoacyl synthase Pks3"/>
    <property type="match status" value="1"/>
</dbReference>
<keyword evidence="1" id="KW-0596">Phosphopantetheine</keyword>
<dbReference type="InterPro" id="IPR032821">
    <property type="entry name" value="PKS_assoc"/>
</dbReference>
<evidence type="ECO:0000256" key="2">
    <source>
        <dbReference type="ARBA" id="ARBA00022553"/>
    </source>
</evidence>
<dbReference type="GO" id="GO:0016491">
    <property type="term" value="F:oxidoreductase activity"/>
    <property type="evidence" value="ECO:0007669"/>
    <property type="project" value="InterPro"/>
</dbReference>
<dbReference type="Pfam" id="PF16197">
    <property type="entry name" value="KAsynt_C_assoc"/>
    <property type="match status" value="1"/>
</dbReference>
<dbReference type="Pfam" id="PF00109">
    <property type="entry name" value="ketoacyl-synt"/>
    <property type="match status" value="1"/>
</dbReference>
<dbReference type="SMART" id="SM00826">
    <property type="entry name" value="PKS_DH"/>
    <property type="match status" value="1"/>
</dbReference>
<dbReference type="STRING" id="141349.BN1232_01931"/>
<dbReference type="Pfam" id="PF02801">
    <property type="entry name" value="Ketoacyl-synt_C"/>
    <property type="match status" value="1"/>
</dbReference>
<dbReference type="CDD" id="cd05195">
    <property type="entry name" value="enoyl_red"/>
    <property type="match status" value="1"/>
</dbReference>
<dbReference type="GO" id="GO:0004315">
    <property type="term" value="F:3-oxoacyl-[acyl-carrier-protein] synthase activity"/>
    <property type="evidence" value="ECO:0007669"/>
    <property type="project" value="InterPro"/>
</dbReference>
<proteinExistence type="predicted"/>
<evidence type="ECO:0000256" key="3">
    <source>
        <dbReference type="ARBA" id="ARBA00022679"/>
    </source>
</evidence>
<keyword evidence="3" id="KW-0808">Transferase</keyword>
<dbReference type="Pfam" id="PF08240">
    <property type="entry name" value="ADH_N"/>
    <property type="match status" value="1"/>
</dbReference>
<evidence type="ECO:0000256" key="4">
    <source>
        <dbReference type="ARBA" id="ARBA00022857"/>
    </source>
</evidence>
<feature type="domain" description="Carrier" evidence="7">
    <location>
        <begin position="2093"/>
        <end position="2168"/>
    </location>
</feature>
<sequence length="2173" mass="230458">MTSAGPDEAGGLKRWLIDYLVNEIGCDREDVGLDVAFNDLGVGSRDAVVLSGELATLAGRAVSPLDFWQHPTINELVQFLTTPESESQAQADSADRGWADEPIAVIGLGCRFPGDISGPDAYWRFLCEGRSSVAEVPADRWLPFDDGSPEITRALAGTTRWASVLTDVDGFDAEFFEISPHEATAMDPQQRLLLEVAWEALEHAGIPAESLRRSQTGVFAGACATDYGYLAGTDLSRVDAWSNIGGALSIIANRLSYFLDLRGPSVSVDTACSSSLVAVHLGCQSLRTGDCDLAIAAGVNLLLSPAIFRSFDGAEALSPTGQCKSFDADADGFVRGEGCGAVILKRLSDAVRDGDRVLAVLRGSAVNQDGRSNGLMAPNPAAQMAVLRAACANAGVAPHQVDYVETHGTGTLLGDPIEARALGTVLGRGRTEDGPLLIGAVKSNMGHLEGAAGIAGLIKAVLAVHRGHIPPNLNYQTPNPHIPFDEMRLKVVAEPTDWPDTGLPRRAGVSSFGFGGTNAHVVIEQAPETDPVASQPGPAVSTLVLSGKSTERVSSLASALADWMDGDGADVALPDVAHTLNHHRSRHPVFATVCARDRKHAIVGLRALADGTPADGVVAPHQAASRPGTVFVYSGQGSQWAGMGRQLLADEPVFAAAVAELEPIFVAHAGFSLQRVLADGQPVTGIERIQPLLVGVQLALTALWRSYGVEPDAVIGHSMGEVTAAVVAGALSVSDGLRVICTRSRLMARLSGQGAMALVESDAAAIEALLADYPQVSLAVYASPGQTVIAGPPDQVDAVMAVVADGDRLARRIEVDVASHHHIIEPILPELRSELADLAPDTPTIPVISTTTGPADDTPAFDADHWAANLRNPVRFSQAIAHAGSQAGGSHATFIEISPHPLLAHGINDTLGAGDYRIVSTLARDADDTLTFHTNLNASHTDHPPRTPHPPEPHPALPSAPWHHTRHWIGAAEHRAQLPGRDSETAGGRTVSVHPLLGAHVRLLEEPERHVWQGEVGTTAQPWLADHQVHGVPALPGAAYCEMALAAARATLADASEVRDIRFERMLLLDDETALNAEASVQAPGVVSFEVQTDEEGEYTRRAAATLQAIDELGQPPVHDVAALLAAHPNRVDGTQLREWFDNRGVRFGPAFAGLAAARTGTAATGTVLAEVAGTEQVHLQHSAFRVHPAVLDACFQSIAAHAHDIADGGLLLPLGVRRLRSYGSLRGARYCLSRVTEANQIGLEADLDVFDENGTVLLIVRGLRVGSDVSESGARQRVLAERLLAIDWEPRDLPAAESADAGSWLLLADDDDPLAAELADVLKSEGAQCEIAGQLAVPMGDVAGVVVLAGPQTAFDEQSPARGCEQVRRLVRIARTLDEASDEPARLYVVTRNAQTVLPDDQPNLDQAGLRGLMRVISAEDAELRATQIDIDHGTDAAQLARQLLAGSDEDETAWRGGQWYTARLRCAPLRPDERQTAIANHQLDGMRLEIRTPGDLAGLELVAFERAAPGPGQIEVAVTASSLNFADVLIAMGRFPSVDGRQPRLGMDFAGVVTAVGRDVTGHQVGDRVGGVSENGCWATFVTCDAELAVTLPPSLDAEQAVAATTAYATAWYGLQEMARIKPGERVLIHSATGGVGRAAIAIARLVGAEIFATAGSPQRRALLHDMGIEHVYDSRSTEFADLIRRDTDGYGVDVVLNSVTGAAQRAGFELLAIGGRFVEIGKRDVYGDTRLGQYPFRRNLTFHYLDLALMAASHPQQVGDLLRTVYRLVGDGGLPPLEHTTYPLDQAATAIRVMGAAEHNGKLVLSVPREGHSTVLVPPERATVFRGDGAYIITGGLGGLGLYLATEMAKAGCGRIVLTARANPTPKARRAIDRIRAGGADVVVESGNMAEADTAARVVAAATATGLPLRGVLHAAAVVVDATLANITDEVIDRDWAPKVYGAWNLHRATVGQPLDWFCCFSSAAALLGTPGQGAYAAANSWVDAFTLWRRRQGLASLAIAWGAWGEVGRATHLAEGGRTTMIAPDEGARTFEELLRYNRGHTGYIPMTGSSWLADLVARSPFAEAFQHAGAHQAGETTLRTELRSLPQDEWPTRLRRLITEQTGLILRRTVDPDRPFVEHGLDSLGNLELRTRIEAEIGIRVTPKAIATHNTAQALSVHLAETLVAEKT</sequence>
<dbReference type="InterPro" id="IPR011032">
    <property type="entry name" value="GroES-like_sf"/>
</dbReference>
<dbReference type="FunFam" id="3.40.50.720:FF:000209">
    <property type="entry name" value="Polyketide synthase Pks12"/>
    <property type="match status" value="1"/>
</dbReference>
<dbReference type="InterPro" id="IPR053386">
    <property type="entry name" value="MBFA_synthase"/>
</dbReference>
<dbReference type="NCBIfam" id="NF041183">
    <property type="entry name" value="Pks2_ls1_myc"/>
    <property type="match status" value="1"/>
</dbReference>
<dbReference type="InterPro" id="IPR016035">
    <property type="entry name" value="Acyl_Trfase/lysoPLipase"/>
</dbReference>
<dbReference type="Pfam" id="PF00698">
    <property type="entry name" value="Acyl_transf_1"/>
    <property type="match status" value="1"/>
</dbReference>
<evidence type="ECO:0000256" key="1">
    <source>
        <dbReference type="ARBA" id="ARBA00022450"/>
    </source>
</evidence>
<accession>A0A0E4GXD2</accession>
<dbReference type="InterPro" id="IPR036736">
    <property type="entry name" value="ACP-like_sf"/>
</dbReference>
<dbReference type="InterPro" id="IPR016036">
    <property type="entry name" value="Malonyl_transacylase_ACP-bd"/>
</dbReference>
<dbReference type="Gene3D" id="3.10.129.110">
    <property type="entry name" value="Polyketide synthase dehydratase"/>
    <property type="match status" value="1"/>
</dbReference>
<dbReference type="EMBL" id="CTEE01000001">
    <property type="protein sequence ID" value="CQD10466.1"/>
    <property type="molecule type" value="Genomic_DNA"/>
</dbReference>
<dbReference type="InterPro" id="IPR020843">
    <property type="entry name" value="ER"/>
</dbReference>
<dbReference type="InterPro" id="IPR013154">
    <property type="entry name" value="ADH-like_N"/>
</dbReference>
<dbReference type="SMART" id="SM00822">
    <property type="entry name" value="PKS_KR"/>
    <property type="match status" value="1"/>
</dbReference>
<protein>
    <submittedName>
        <fullName evidence="10">Multifunctional mycocerosic acid synthase membrane-associated MAS</fullName>
    </submittedName>
</protein>
<dbReference type="GO" id="GO:0006633">
    <property type="term" value="P:fatty acid biosynthetic process"/>
    <property type="evidence" value="ECO:0007669"/>
    <property type="project" value="InterPro"/>
</dbReference>
<dbReference type="Pfam" id="PF14765">
    <property type="entry name" value="PS-DH"/>
    <property type="match status" value="1"/>
</dbReference>
<keyword evidence="4" id="KW-0521">NADP</keyword>
<feature type="domain" description="Carrier" evidence="7">
    <location>
        <begin position="7"/>
        <end position="84"/>
    </location>
</feature>
<dbReference type="GO" id="GO:0005737">
    <property type="term" value="C:cytoplasm"/>
    <property type="evidence" value="ECO:0007669"/>
    <property type="project" value="TreeGrafter"/>
</dbReference>